<protein>
    <submittedName>
        <fullName evidence="4">Dehydrogenase</fullName>
    </submittedName>
</protein>
<dbReference type="GO" id="GO:0000166">
    <property type="term" value="F:nucleotide binding"/>
    <property type="evidence" value="ECO:0007669"/>
    <property type="project" value="InterPro"/>
</dbReference>
<feature type="domain" description="Gfo/Idh/MocA-like oxidoreductase N-terminal" evidence="2">
    <location>
        <begin position="12"/>
        <end position="122"/>
    </location>
</feature>
<name>A0AAC9PPR4_9PSEU</name>
<dbReference type="GO" id="GO:0016491">
    <property type="term" value="F:oxidoreductase activity"/>
    <property type="evidence" value="ECO:0007669"/>
    <property type="project" value="UniProtKB-KW"/>
</dbReference>
<dbReference type="InterPro" id="IPR055170">
    <property type="entry name" value="GFO_IDH_MocA-like_dom"/>
</dbReference>
<evidence type="ECO:0000313" key="5">
    <source>
        <dbReference type="Proteomes" id="UP000185511"/>
    </source>
</evidence>
<accession>A0AAC9PPR4</accession>
<dbReference type="InterPro" id="IPR036291">
    <property type="entry name" value="NAD(P)-bd_dom_sf"/>
</dbReference>
<dbReference type="InterPro" id="IPR050463">
    <property type="entry name" value="Gfo/Idh/MocA_oxidrdct_glycsds"/>
</dbReference>
<dbReference type="PANTHER" id="PTHR43818">
    <property type="entry name" value="BCDNA.GH03377"/>
    <property type="match status" value="1"/>
</dbReference>
<dbReference type="RefSeq" id="WP_075743277.1">
    <property type="nucleotide sequence ID" value="NZ_CP016076.1"/>
</dbReference>
<dbReference type="KEGG" id="acad:UA74_01220"/>
<keyword evidence="1" id="KW-0560">Oxidoreductase</keyword>
<dbReference type="Pfam" id="PF22725">
    <property type="entry name" value="GFO_IDH_MocA_C3"/>
    <property type="match status" value="1"/>
</dbReference>
<proteinExistence type="predicted"/>
<dbReference type="SUPFAM" id="SSF51735">
    <property type="entry name" value="NAD(P)-binding Rossmann-fold domains"/>
    <property type="match status" value="1"/>
</dbReference>
<dbReference type="EMBL" id="CP016076">
    <property type="protein sequence ID" value="APU12334.1"/>
    <property type="molecule type" value="Genomic_DNA"/>
</dbReference>
<dbReference type="Proteomes" id="UP000185511">
    <property type="component" value="Chromosome"/>
</dbReference>
<dbReference type="SUPFAM" id="SSF55347">
    <property type="entry name" value="Glyceraldehyde-3-phosphate dehydrogenase-like, C-terminal domain"/>
    <property type="match status" value="1"/>
</dbReference>
<dbReference type="InterPro" id="IPR000683">
    <property type="entry name" value="Gfo/Idh/MocA-like_OxRdtase_N"/>
</dbReference>
<feature type="domain" description="GFO/IDH/MocA-like oxidoreductase" evidence="3">
    <location>
        <begin position="153"/>
        <end position="248"/>
    </location>
</feature>
<dbReference type="Pfam" id="PF01408">
    <property type="entry name" value="GFO_IDH_MocA"/>
    <property type="match status" value="1"/>
</dbReference>
<sequence>MEAREQTTDQQLRVGLIGAGHWAGAVHAPGIANHPGTRLTSVWARRPAAAAEIAGLYCAEVADDPAALFDSVDAVAFAVPPDVQAELAESAARRGRHLILEKPLATSLAAAERLADAAYDNDLATLVLLTRRFAPDVRSWLGEIAELPGWQGGSVRWLSGGLLNDRFAGSRWRHAEDGGLLDIGPHAVDLIDAALGPVTGVAAAHRTPAGLWQLVLEHQSGASSTASLSLHTPVRPSINELTVFGEHGHREFRGTTMEPATSYAALLDDFVAMVHSGLHEHPCDVRRGLHLQRILASARELAHA</sequence>
<evidence type="ECO:0000259" key="2">
    <source>
        <dbReference type="Pfam" id="PF01408"/>
    </source>
</evidence>
<dbReference type="Gene3D" id="3.30.360.10">
    <property type="entry name" value="Dihydrodipicolinate Reductase, domain 2"/>
    <property type="match status" value="1"/>
</dbReference>
<dbReference type="Gene3D" id="3.40.50.720">
    <property type="entry name" value="NAD(P)-binding Rossmann-like Domain"/>
    <property type="match status" value="1"/>
</dbReference>
<keyword evidence="5" id="KW-1185">Reference proteome</keyword>
<evidence type="ECO:0000259" key="3">
    <source>
        <dbReference type="Pfam" id="PF22725"/>
    </source>
</evidence>
<dbReference type="PANTHER" id="PTHR43818:SF11">
    <property type="entry name" value="BCDNA.GH03377"/>
    <property type="match status" value="1"/>
</dbReference>
<dbReference type="AlphaFoldDB" id="A0AAC9PPR4"/>
<evidence type="ECO:0000256" key="1">
    <source>
        <dbReference type="ARBA" id="ARBA00023002"/>
    </source>
</evidence>
<evidence type="ECO:0000313" key="4">
    <source>
        <dbReference type="EMBL" id="APU12334.1"/>
    </source>
</evidence>
<organism evidence="4 5">
    <name type="scientific">Actinoalloteichus fjordicus</name>
    <dbReference type="NCBI Taxonomy" id="1612552"/>
    <lineage>
        <taxon>Bacteria</taxon>
        <taxon>Bacillati</taxon>
        <taxon>Actinomycetota</taxon>
        <taxon>Actinomycetes</taxon>
        <taxon>Pseudonocardiales</taxon>
        <taxon>Pseudonocardiaceae</taxon>
        <taxon>Actinoalloteichus</taxon>
    </lineage>
</organism>
<gene>
    <name evidence="4" type="ORF">UA74_01220</name>
</gene>
<reference evidence="5" key="1">
    <citation type="submission" date="2016-06" db="EMBL/GenBank/DDBJ databases">
        <title>Complete genome sequence of Actinoalloteichus fjordicus DSM 46855 (=ADI127-17), type strain of the new species Actinoalloteichus fjordicus.</title>
        <authorList>
            <person name="Ruckert C."/>
            <person name="Nouioui I."/>
            <person name="Willmese J."/>
            <person name="van Wezel G."/>
            <person name="Klenk H.-P."/>
            <person name="Kalinowski J."/>
            <person name="Zotchev S.B."/>
        </authorList>
    </citation>
    <scope>NUCLEOTIDE SEQUENCE [LARGE SCALE GENOMIC DNA]</scope>
    <source>
        <strain evidence="5">ADI127-7</strain>
    </source>
</reference>